<dbReference type="PANTHER" id="PTHR12117">
    <property type="entry name" value="HISTONE ACETYLTRANSFERASE COMPLEX"/>
    <property type="match status" value="1"/>
</dbReference>
<gene>
    <name evidence="1" type="ORF">SVUK_LOCUS162</name>
</gene>
<keyword evidence="2" id="KW-1185">Reference proteome</keyword>
<protein>
    <submittedName>
        <fullName evidence="1">Uncharacterized protein</fullName>
    </submittedName>
</protein>
<dbReference type="AlphaFoldDB" id="A0A3P7IHX1"/>
<organism evidence="1 2">
    <name type="scientific">Strongylus vulgaris</name>
    <name type="common">Blood worm</name>
    <dbReference type="NCBI Taxonomy" id="40348"/>
    <lineage>
        <taxon>Eukaryota</taxon>
        <taxon>Metazoa</taxon>
        <taxon>Ecdysozoa</taxon>
        <taxon>Nematoda</taxon>
        <taxon>Chromadorea</taxon>
        <taxon>Rhabditida</taxon>
        <taxon>Rhabditina</taxon>
        <taxon>Rhabditomorpha</taxon>
        <taxon>Strongyloidea</taxon>
        <taxon>Strongylidae</taxon>
        <taxon>Strongylus</taxon>
    </lineage>
</organism>
<sequence>MFSFFLEKQPFPHWQLSNFLDVDPSIIECVEQELIKYPAWHRKENDLYSLHQTPDLKSLKALKYPAITSFRDFLYKEVREWLARTSGIELLPQVDSTGSCYASTDCLLAHSDQVLF</sequence>
<dbReference type="GO" id="GO:0005737">
    <property type="term" value="C:cytoplasm"/>
    <property type="evidence" value="ECO:0007669"/>
    <property type="project" value="TreeGrafter"/>
</dbReference>
<dbReference type="Gene3D" id="2.60.120.620">
    <property type="entry name" value="q2cbj1_9rhob like domain"/>
    <property type="match status" value="1"/>
</dbReference>
<reference evidence="1 2" key="1">
    <citation type="submission" date="2018-11" db="EMBL/GenBank/DDBJ databases">
        <authorList>
            <consortium name="Pathogen Informatics"/>
        </authorList>
    </citation>
    <scope>NUCLEOTIDE SEQUENCE [LARGE SCALE GENOMIC DNA]</scope>
</reference>
<dbReference type="OrthoDB" id="430522at2759"/>
<dbReference type="Proteomes" id="UP000270094">
    <property type="component" value="Unassembled WGS sequence"/>
</dbReference>
<dbReference type="PANTHER" id="PTHR12117:SF0">
    <property type="entry name" value="PROLYL 3-HYDROXYLASE OGFOD1"/>
    <property type="match status" value="1"/>
</dbReference>
<dbReference type="InterPro" id="IPR051842">
    <property type="entry name" value="uS12_prolyl_hydroxylase"/>
</dbReference>
<dbReference type="GO" id="GO:0006449">
    <property type="term" value="P:regulation of translational termination"/>
    <property type="evidence" value="ECO:0007669"/>
    <property type="project" value="TreeGrafter"/>
</dbReference>
<dbReference type="GO" id="GO:0031543">
    <property type="term" value="F:peptidyl-proline dioxygenase activity"/>
    <property type="evidence" value="ECO:0007669"/>
    <property type="project" value="TreeGrafter"/>
</dbReference>
<evidence type="ECO:0000313" key="1">
    <source>
        <dbReference type="EMBL" id="VDM65164.1"/>
    </source>
</evidence>
<name>A0A3P7IHX1_STRVU</name>
<accession>A0A3P7IHX1</accession>
<dbReference type="EMBL" id="UYYB01000231">
    <property type="protein sequence ID" value="VDM65164.1"/>
    <property type="molecule type" value="Genomic_DNA"/>
</dbReference>
<evidence type="ECO:0000313" key="2">
    <source>
        <dbReference type="Proteomes" id="UP000270094"/>
    </source>
</evidence>
<proteinExistence type="predicted"/>